<name>A0A0T5VK43_9SPHI</name>
<dbReference type="OrthoDB" id="6400719at2"/>
<dbReference type="RefSeq" id="WP_057934149.1">
    <property type="nucleotide sequence ID" value="NZ_LMZQ01000022.1"/>
</dbReference>
<evidence type="ECO:0000256" key="1">
    <source>
        <dbReference type="ARBA" id="ARBA00004141"/>
    </source>
</evidence>
<organism evidence="6 7">
    <name type="scientific">Pedobacter ginsenosidimutans</name>
    <dbReference type="NCBI Taxonomy" id="687842"/>
    <lineage>
        <taxon>Bacteria</taxon>
        <taxon>Pseudomonadati</taxon>
        <taxon>Bacteroidota</taxon>
        <taxon>Sphingobacteriia</taxon>
        <taxon>Sphingobacteriales</taxon>
        <taxon>Sphingobacteriaceae</taxon>
        <taxon>Pedobacter</taxon>
    </lineage>
</organism>
<sequence length="109" mass="12064">MDNKTLSIISYITLIGWLVAYFMGKDKADTLLKYHLRQSLGLAIVSIIFNIAFTIVASIVPSLSFLGFVGYAFIILWIMGIINAANGALKPVPLIGKWFEDKSSFVGKY</sequence>
<evidence type="ECO:0000313" key="7">
    <source>
        <dbReference type="Proteomes" id="UP000051950"/>
    </source>
</evidence>
<dbReference type="STRING" id="687842.ASU31_20590"/>
<evidence type="ECO:0000256" key="2">
    <source>
        <dbReference type="ARBA" id="ARBA00022692"/>
    </source>
</evidence>
<feature type="transmembrane region" description="Helical" evidence="5">
    <location>
        <begin position="6"/>
        <end position="24"/>
    </location>
</feature>
<comment type="subcellular location">
    <subcellularLocation>
        <location evidence="1">Membrane</location>
        <topology evidence="1">Multi-pass membrane protein</topology>
    </subcellularLocation>
</comment>
<evidence type="ECO:0000256" key="5">
    <source>
        <dbReference type="SAM" id="Phobius"/>
    </source>
</evidence>
<accession>A0A0T5VK43</accession>
<keyword evidence="3 5" id="KW-1133">Transmembrane helix</keyword>
<dbReference type="InterPro" id="IPR019109">
    <property type="entry name" value="MamF_MmsF"/>
</dbReference>
<evidence type="ECO:0000256" key="3">
    <source>
        <dbReference type="ARBA" id="ARBA00022989"/>
    </source>
</evidence>
<keyword evidence="7" id="KW-1185">Reference proteome</keyword>
<protein>
    <submittedName>
        <fullName evidence="6">Import component protein</fullName>
    </submittedName>
</protein>
<keyword evidence="4 5" id="KW-0472">Membrane</keyword>
<feature type="transmembrane region" description="Helical" evidence="5">
    <location>
        <begin position="65"/>
        <end position="89"/>
    </location>
</feature>
<dbReference type="Pfam" id="PF09685">
    <property type="entry name" value="MamF_MmsF"/>
    <property type="match status" value="1"/>
</dbReference>
<dbReference type="AlphaFoldDB" id="A0A0T5VK43"/>
<proteinExistence type="predicted"/>
<dbReference type="Proteomes" id="UP000051950">
    <property type="component" value="Unassembled WGS sequence"/>
</dbReference>
<evidence type="ECO:0000313" key="6">
    <source>
        <dbReference type="EMBL" id="KRT14208.1"/>
    </source>
</evidence>
<evidence type="ECO:0000256" key="4">
    <source>
        <dbReference type="ARBA" id="ARBA00023136"/>
    </source>
</evidence>
<keyword evidence="2 5" id="KW-0812">Transmembrane</keyword>
<feature type="transmembrane region" description="Helical" evidence="5">
    <location>
        <begin position="36"/>
        <end position="59"/>
    </location>
</feature>
<reference evidence="6 7" key="1">
    <citation type="submission" date="2015-11" db="EMBL/GenBank/DDBJ databases">
        <title>Sequence of Pedobacter ginsenosidimutans.</title>
        <authorList>
            <person name="Carson E."/>
            <person name="Keyser V."/>
            <person name="Newman J."/>
            <person name="Miller J."/>
        </authorList>
    </citation>
    <scope>NUCLEOTIDE SEQUENCE [LARGE SCALE GENOMIC DNA]</scope>
    <source>
        <strain evidence="6 7">KACC 14530</strain>
    </source>
</reference>
<dbReference type="EMBL" id="LMZQ01000022">
    <property type="protein sequence ID" value="KRT14208.1"/>
    <property type="molecule type" value="Genomic_DNA"/>
</dbReference>
<comment type="caution">
    <text evidence="6">The sequence shown here is derived from an EMBL/GenBank/DDBJ whole genome shotgun (WGS) entry which is preliminary data.</text>
</comment>
<gene>
    <name evidence="6" type="ORF">ASU31_20590</name>
</gene>